<dbReference type="PROSITE" id="PS50958">
    <property type="entry name" value="SMB_2"/>
    <property type="match status" value="1"/>
</dbReference>
<evidence type="ECO:0000313" key="5">
    <source>
        <dbReference type="EMBL" id="KAK3767026.1"/>
    </source>
</evidence>
<evidence type="ECO:0000256" key="2">
    <source>
        <dbReference type="SAM" id="MobiDB-lite"/>
    </source>
</evidence>
<reference evidence="5" key="1">
    <citation type="journal article" date="2023" name="G3 (Bethesda)">
        <title>A reference genome for the long-term kleptoplast-retaining sea slug Elysia crispata morphotype clarki.</title>
        <authorList>
            <person name="Eastman K.E."/>
            <person name="Pendleton A.L."/>
            <person name="Shaikh M.A."/>
            <person name="Suttiyut T."/>
            <person name="Ogas R."/>
            <person name="Tomko P."/>
            <person name="Gavelis G."/>
            <person name="Widhalm J.R."/>
            <person name="Wisecaver J.H."/>
        </authorList>
    </citation>
    <scope>NUCLEOTIDE SEQUENCE</scope>
    <source>
        <strain evidence="5">ECLA1</strain>
    </source>
</reference>
<feature type="domain" description="SMB" evidence="4">
    <location>
        <begin position="145"/>
        <end position="185"/>
    </location>
</feature>
<name>A0AAE1DDY3_9GAST</name>
<sequence>MAVTWGLIILMFACGVDNIQFHSDESQSSLLRLVRENISVLFSSPTVSSGTSTSSVHAESEVVEGSKYDLKSVVPTSNRPNVGCNSSYLHSPASVPGECDTTSLIASSFSTKALTGKNHAHIRSVKETKSTDGVTEPFSLPSAMDPLSCQGRCGDREAYPCSCADICIVHGNCCDDMKDKCASLVASAKSRFQHLQEVEVECSSMTSTFMVMSCPDQLSSDEKDFDEKSPLSKHEENDEEGLGYDESTQCRTSSIRKTSTPSTKNRTDPGALVLPSNDVTVPNPDVDDEIRPSTSVLVSLMLNTPVTDITTGIIYRNRSVAQCNRVPDLYILSWKVQAPVSTTVGKPQNLELLEQIVTTKIVAYIRPDLPRNISTGSECITVSIKQCQKEWVTDRPELETLCLSGNIVYHKTKYPLRQEYFDNIHCFICNIGSDTYSSPVLRYVPSQRNFKLSVVLSLSNSGKLTLFTRGNDNYAKLYWDALACDVSTAKDGDGQCSTTKCASGFEKRPDGMCRSLRKVRFAIGGGNCTYSRSEQFEKDLLSLIMCYLETSEDAEFDTENVRFDTVYDPRLGIPLLQIDIEVYYLYAYAFDRDFKIRREIAMLVYDANFSCVPLETNITCLGSSCRLGELEIQSVISIDAYRGTKKPSEGIGLLDNGSITICEAKTEWKKKVPNNLVCQQTPLYASTFQFFNWTRQMSCFANRVAEQTPQTQRRGAGNNTPSPRHPIHPCWKESSSVVTPDIFRGLYYWNPYHRSPASAPDFQLIQKSLFCRVSQYELQQLKSDLFA</sequence>
<accession>A0AAE1DDY3</accession>
<keyword evidence="3" id="KW-0732">Signal</keyword>
<protein>
    <recommendedName>
        <fullName evidence="4">SMB domain-containing protein</fullName>
    </recommendedName>
</protein>
<dbReference type="SUPFAM" id="SSF90188">
    <property type="entry name" value="Somatomedin B domain"/>
    <property type="match status" value="1"/>
</dbReference>
<gene>
    <name evidence="5" type="ORF">RRG08_054074</name>
</gene>
<dbReference type="AlphaFoldDB" id="A0AAE1DDY3"/>
<evidence type="ECO:0000313" key="6">
    <source>
        <dbReference type="Proteomes" id="UP001283361"/>
    </source>
</evidence>
<dbReference type="InterPro" id="IPR001212">
    <property type="entry name" value="Somatomedin_B_dom"/>
</dbReference>
<evidence type="ECO:0000259" key="4">
    <source>
        <dbReference type="PROSITE" id="PS50958"/>
    </source>
</evidence>
<feature type="compositionally biased region" description="Polar residues" evidence="2">
    <location>
        <begin position="246"/>
        <end position="264"/>
    </location>
</feature>
<evidence type="ECO:0000256" key="1">
    <source>
        <dbReference type="ARBA" id="ARBA00023157"/>
    </source>
</evidence>
<feature type="chain" id="PRO_5041963186" description="SMB domain-containing protein" evidence="3">
    <location>
        <begin position="19"/>
        <end position="787"/>
    </location>
</feature>
<feature type="compositionally biased region" description="Basic and acidic residues" evidence="2">
    <location>
        <begin position="220"/>
        <end position="236"/>
    </location>
</feature>
<keyword evidence="6" id="KW-1185">Reference proteome</keyword>
<dbReference type="EMBL" id="JAWDGP010004172">
    <property type="protein sequence ID" value="KAK3767026.1"/>
    <property type="molecule type" value="Genomic_DNA"/>
</dbReference>
<dbReference type="InterPro" id="IPR036024">
    <property type="entry name" value="Somatomedin_B-like_dom_sf"/>
</dbReference>
<proteinExistence type="predicted"/>
<feature type="region of interest" description="Disordered" evidence="2">
    <location>
        <begin position="218"/>
        <end position="287"/>
    </location>
</feature>
<dbReference type="Proteomes" id="UP001283361">
    <property type="component" value="Unassembled WGS sequence"/>
</dbReference>
<evidence type="ECO:0000256" key="3">
    <source>
        <dbReference type="SAM" id="SignalP"/>
    </source>
</evidence>
<comment type="caution">
    <text evidence="5">The sequence shown here is derived from an EMBL/GenBank/DDBJ whole genome shotgun (WGS) entry which is preliminary data.</text>
</comment>
<keyword evidence="1" id="KW-1015">Disulfide bond</keyword>
<feature type="compositionally biased region" description="Polar residues" evidence="2">
    <location>
        <begin position="708"/>
        <end position="722"/>
    </location>
</feature>
<organism evidence="5 6">
    <name type="scientific">Elysia crispata</name>
    <name type="common">lettuce slug</name>
    <dbReference type="NCBI Taxonomy" id="231223"/>
    <lineage>
        <taxon>Eukaryota</taxon>
        <taxon>Metazoa</taxon>
        <taxon>Spiralia</taxon>
        <taxon>Lophotrochozoa</taxon>
        <taxon>Mollusca</taxon>
        <taxon>Gastropoda</taxon>
        <taxon>Heterobranchia</taxon>
        <taxon>Euthyneura</taxon>
        <taxon>Panpulmonata</taxon>
        <taxon>Sacoglossa</taxon>
        <taxon>Placobranchoidea</taxon>
        <taxon>Plakobranchidae</taxon>
        <taxon>Elysia</taxon>
    </lineage>
</organism>
<feature type="signal peptide" evidence="3">
    <location>
        <begin position="1"/>
        <end position="18"/>
    </location>
</feature>
<feature type="region of interest" description="Disordered" evidence="2">
    <location>
        <begin position="708"/>
        <end position="728"/>
    </location>
</feature>